<proteinExistence type="predicted"/>
<name>A0A518H192_9BACT</name>
<organism evidence="1 2">
    <name type="scientific">Tautonia plasticadhaerens</name>
    <dbReference type="NCBI Taxonomy" id="2527974"/>
    <lineage>
        <taxon>Bacteria</taxon>
        <taxon>Pseudomonadati</taxon>
        <taxon>Planctomycetota</taxon>
        <taxon>Planctomycetia</taxon>
        <taxon>Isosphaerales</taxon>
        <taxon>Isosphaeraceae</taxon>
        <taxon>Tautonia</taxon>
    </lineage>
</organism>
<dbReference type="Proteomes" id="UP000317835">
    <property type="component" value="Chromosome"/>
</dbReference>
<accession>A0A518H192</accession>
<evidence type="ECO:0000313" key="1">
    <source>
        <dbReference type="EMBL" id="QDV34625.1"/>
    </source>
</evidence>
<gene>
    <name evidence="1" type="ORF">ElP_25160</name>
</gene>
<sequence length="90" mass="9668">MPTFAELGTPFPLFEAPTDEASGYAGIATCRLCGEAERHCFEPGGGDHQIFPWATCGIEIRLSASARRDVPCRGCGSTDPFPEPLRAKKP</sequence>
<reference evidence="1 2" key="1">
    <citation type="submission" date="2019-02" db="EMBL/GenBank/DDBJ databases">
        <title>Deep-cultivation of Planctomycetes and their phenomic and genomic characterization uncovers novel biology.</title>
        <authorList>
            <person name="Wiegand S."/>
            <person name="Jogler M."/>
            <person name="Boedeker C."/>
            <person name="Pinto D."/>
            <person name="Vollmers J."/>
            <person name="Rivas-Marin E."/>
            <person name="Kohn T."/>
            <person name="Peeters S.H."/>
            <person name="Heuer A."/>
            <person name="Rast P."/>
            <person name="Oberbeckmann S."/>
            <person name="Bunk B."/>
            <person name="Jeske O."/>
            <person name="Meyerdierks A."/>
            <person name="Storesund J.E."/>
            <person name="Kallscheuer N."/>
            <person name="Luecker S."/>
            <person name="Lage O.M."/>
            <person name="Pohl T."/>
            <person name="Merkel B.J."/>
            <person name="Hornburger P."/>
            <person name="Mueller R.-W."/>
            <person name="Bruemmer F."/>
            <person name="Labrenz M."/>
            <person name="Spormann A.M."/>
            <person name="Op den Camp H."/>
            <person name="Overmann J."/>
            <person name="Amann R."/>
            <person name="Jetten M.S.M."/>
            <person name="Mascher T."/>
            <person name="Medema M.H."/>
            <person name="Devos D.P."/>
            <person name="Kaster A.-K."/>
            <person name="Ovreas L."/>
            <person name="Rohde M."/>
            <person name="Galperin M.Y."/>
            <person name="Jogler C."/>
        </authorList>
    </citation>
    <scope>NUCLEOTIDE SEQUENCE [LARGE SCALE GENOMIC DNA]</scope>
    <source>
        <strain evidence="1 2">ElP</strain>
    </source>
</reference>
<dbReference type="KEGG" id="tpla:ElP_25160"/>
<protein>
    <submittedName>
        <fullName evidence="1">Uncharacterized protein</fullName>
    </submittedName>
</protein>
<dbReference type="AlphaFoldDB" id="A0A518H192"/>
<dbReference type="EMBL" id="CP036426">
    <property type="protein sequence ID" value="QDV34625.1"/>
    <property type="molecule type" value="Genomic_DNA"/>
</dbReference>
<dbReference type="RefSeq" id="WP_231749688.1">
    <property type="nucleotide sequence ID" value="NZ_CP036426.1"/>
</dbReference>
<evidence type="ECO:0000313" key="2">
    <source>
        <dbReference type="Proteomes" id="UP000317835"/>
    </source>
</evidence>
<keyword evidence="2" id="KW-1185">Reference proteome</keyword>